<comment type="catalytic activity">
    <reaction evidence="1">
        <text>ATP + H2O = ADP + phosphate + H(+)</text>
        <dbReference type="Rhea" id="RHEA:13065"/>
        <dbReference type="ChEBI" id="CHEBI:15377"/>
        <dbReference type="ChEBI" id="CHEBI:15378"/>
        <dbReference type="ChEBI" id="CHEBI:30616"/>
        <dbReference type="ChEBI" id="CHEBI:43474"/>
        <dbReference type="ChEBI" id="CHEBI:456216"/>
        <dbReference type="EC" id="5.6.2.3"/>
    </reaction>
</comment>
<dbReference type="SUPFAM" id="SSF52540">
    <property type="entry name" value="P-loop containing nucleoside triphosphate hydrolases"/>
    <property type="match status" value="1"/>
</dbReference>
<feature type="compositionally biased region" description="Basic and acidic residues" evidence="2">
    <location>
        <begin position="25"/>
        <end position="36"/>
    </location>
</feature>
<dbReference type="InterPro" id="IPR000071">
    <property type="entry name" value="Lentvrl_matrix_N"/>
</dbReference>
<feature type="region of interest" description="Disordered" evidence="2">
    <location>
        <begin position="313"/>
        <end position="356"/>
    </location>
</feature>
<dbReference type="InterPro" id="IPR046700">
    <property type="entry name" value="DUF6570"/>
</dbReference>
<keyword evidence="8" id="KW-1185">Reference proteome</keyword>
<dbReference type="Pfam" id="PF14214">
    <property type="entry name" value="Helitron_like_N"/>
    <property type="match status" value="1"/>
</dbReference>
<evidence type="ECO:0000313" key="7">
    <source>
        <dbReference type="EMBL" id="SAM00100.1"/>
    </source>
</evidence>
<keyword evidence="1" id="KW-0227">DNA damage</keyword>
<dbReference type="STRING" id="4829.A0A163J913"/>
<dbReference type="InterPro" id="IPR025476">
    <property type="entry name" value="Helitron_helicase-like"/>
</dbReference>
<dbReference type="GO" id="GO:0000723">
    <property type="term" value="P:telomere maintenance"/>
    <property type="evidence" value="ECO:0007669"/>
    <property type="project" value="InterPro"/>
</dbReference>
<dbReference type="InterPro" id="IPR051055">
    <property type="entry name" value="PIF1_helicase"/>
</dbReference>
<feature type="compositionally biased region" description="Basic and acidic residues" evidence="2">
    <location>
        <begin position="51"/>
        <end position="78"/>
    </location>
</feature>
<evidence type="ECO:0000313" key="8">
    <source>
        <dbReference type="Proteomes" id="UP000078561"/>
    </source>
</evidence>
<keyword evidence="1" id="KW-0234">DNA repair</keyword>
<name>A0A163J913_ABSGL</name>
<keyword evidence="1" id="KW-0378">Hydrolase</keyword>
<reference evidence="7" key="1">
    <citation type="submission" date="2016-04" db="EMBL/GenBank/DDBJ databases">
        <authorList>
            <person name="Evans L.H."/>
            <person name="Alamgir A."/>
            <person name="Owens N."/>
            <person name="Weber N.D."/>
            <person name="Virtaneva K."/>
            <person name="Barbian K."/>
            <person name="Babar A."/>
            <person name="Rosenke K."/>
        </authorList>
    </citation>
    <scope>NUCLEOTIDE SEQUENCE [LARGE SCALE GENOMIC DNA]</scope>
    <source>
        <strain evidence="7">CBS 101.48</strain>
    </source>
</reference>
<dbReference type="GO" id="GO:0006310">
    <property type="term" value="P:DNA recombination"/>
    <property type="evidence" value="ECO:0007669"/>
    <property type="project" value="UniProtKB-KW"/>
</dbReference>
<comment type="cofactor">
    <cofactor evidence="1">
        <name>Mg(2+)</name>
        <dbReference type="ChEBI" id="CHEBI:18420"/>
    </cofactor>
</comment>
<feature type="compositionally biased region" description="Basic residues" evidence="2">
    <location>
        <begin position="14"/>
        <end position="23"/>
    </location>
</feature>
<feature type="domain" description="Immunodeficiency lentiviral matrix N-terminal" evidence="3">
    <location>
        <begin position="807"/>
        <end position="878"/>
    </location>
</feature>
<organism evidence="7">
    <name type="scientific">Absidia glauca</name>
    <name type="common">Pin mould</name>
    <dbReference type="NCBI Taxonomy" id="4829"/>
    <lineage>
        <taxon>Eukaryota</taxon>
        <taxon>Fungi</taxon>
        <taxon>Fungi incertae sedis</taxon>
        <taxon>Mucoromycota</taxon>
        <taxon>Mucoromycotina</taxon>
        <taxon>Mucoromycetes</taxon>
        <taxon>Mucorales</taxon>
        <taxon>Cunninghamellaceae</taxon>
        <taxon>Absidia</taxon>
    </lineage>
</organism>
<dbReference type="PANTHER" id="PTHR47642:SF5">
    <property type="entry name" value="ATP-DEPENDENT DNA HELICASE"/>
    <property type="match status" value="1"/>
</dbReference>
<evidence type="ECO:0000256" key="1">
    <source>
        <dbReference type="RuleBase" id="RU363044"/>
    </source>
</evidence>
<feature type="domain" description="DUF6570" evidence="6">
    <location>
        <begin position="170"/>
        <end position="299"/>
    </location>
</feature>
<keyword evidence="1" id="KW-0233">DNA recombination</keyword>
<proteinExistence type="inferred from homology"/>
<dbReference type="GO" id="GO:0016887">
    <property type="term" value="F:ATP hydrolysis activity"/>
    <property type="evidence" value="ECO:0007669"/>
    <property type="project" value="RHEA"/>
</dbReference>
<dbReference type="EMBL" id="LT553140">
    <property type="protein sequence ID" value="SAM00100.1"/>
    <property type="molecule type" value="Genomic_DNA"/>
</dbReference>
<dbReference type="Pfam" id="PF00540">
    <property type="entry name" value="Gag_p17"/>
    <property type="match status" value="1"/>
</dbReference>
<dbReference type="InterPro" id="IPR010285">
    <property type="entry name" value="DNA_helicase_pif1-like_DEAD"/>
</dbReference>
<dbReference type="Proteomes" id="UP000078561">
    <property type="component" value="Unassembled WGS sequence"/>
</dbReference>
<dbReference type="InterPro" id="IPR027417">
    <property type="entry name" value="P-loop_NTPase"/>
</dbReference>
<keyword evidence="1" id="KW-0547">Nucleotide-binding</keyword>
<dbReference type="InParanoid" id="A0A163J913"/>
<dbReference type="PANTHER" id="PTHR47642">
    <property type="entry name" value="ATP-DEPENDENT DNA HELICASE"/>
    <property type="match status" value="1"/>
</dbReference>
<keyword evidence="1" id="KW-0347">Helicase</keyword>
<dbReference type="GO" id="GO:0043139">
    <property type="term" value="F:5'-3' DNA helicase activity"/>
    <property type="evidence" value="ECO:0007669"/>
    <property type="project" value="UniProtKB-EC"/>
</dbReference>
<feature type="region of interest" description="Disordered" evidence="2">
    <location>
        <begin position="1"/>
        <end position="85"/>
    </location>
</feature>
<dbReference type="OMA" id="TITHIVY"/>
<dbReference type="GO" id="GO:0005198">
    <property type="term" value="F:structural molecule activity"/>
    <property type="evidence" value="ECO:0007669"/>
    <property type="project" value="InterPro"/>
</dbReference>
<dbReference type="Pfam" id="PF20209">
    <property type="entry name" value="DUF6570"/>
    <property type="match status" value="1"/>
</dbReference>
<gene>
    <name evidence="7" type="primary">ABSGL_05775.1 scaffold 7482</name>
</gene>
<dbReference type="Pfam" id="PF05970">
    <property type="entry name" value="PIF1"/>
    <property type="match status" value="1"/>
</dbReference>
<dbReference type="GO" id="GO:0005524">
    <property type="term" value="F:ATP binding"/>
    <property type="evidence" value="ECO:0007669"/>
    <property type="project" value="UniProtKB-KW"/>
</dbReference>
<evidence type="ECO:0000259" key="3">
    <source>
        <dbReference type="Pfam" id="PF00540"/>
    </source>
</evidence>
<dbReference type="Gene3D" id="3.40.50.300">
    <property type="entry name" value="P-loop containing nucleotide triphosphate hydrolases"/>
    <property type="match status" value="1"/>
</dbReference>
<dbReference type="GO" id="GO:0006281">
    <property type="term" value="P:DNA repair"/>
    <property type="evidence" value="ECO:0007669"/>
    <property type="project" value="UniProtKB-KW"/>
</dbReference>
<feature type="domain" description="Helitron helicase-like" evidence="5">
    <location>
        <begin position="459"/>
        <end position="614"/>
    </location>
</feature>
<evidence type="ECO:0000256" key="2">
    <source>
        <dbReference type="SAM" id="MobiDB-lite"/>
    </source>
</evidence>
<comment type="similarity">
    <text evidence="1">Belongs to the helicase family.</text>
</comment>
<dbReference type="EC" id="5.6.2.3" evidence="1"/>
<evidence type="ECO:0000259" key="5">
    <source>
        <dbReference type="Pfam" id="PF14214"/>
    </source>
</evidence>
<dbReference type="OrthoDB" id="2287865at2759"/>
<evidence type="ECO:0000259" key="6">
    <source>
        <dbReference type="Pfam" id="PF20209"/>
    </source>
</evidence>
<evidence type="ECO:0000259" key="4">
    <source>
        <dbReference type="Pfam" id="PF05970"/>
    </source>
</evidence>
<accession>A0A163J913</accession>
<sequence length="1357" mass="155055">MVRPLFTSEERRQRERSRKRTYRQRLAESDETRGVEQARNTRRRRLARQVNETRQEEQAEDTQRRRLARQVDETRQEEQAANTQRRRLARQVHSWSAACAIYDEAIKSGPVHICQCCGGLWFRKSINHTSKAHLVQKRVMDGVIDAAFHVNPDSSDGDICKTCYNSVLVNKIPRLALINGLDLMDVPTELASLTRLEERLVAARHVFQTIWTIMGQHGQHKSKGGIVNVPVNVDTTVSNLPREYGDSNMLHIRLARRMEYVRNYADGNVRPEHVWRAARLLAQSPLYMELGISLTEDWLQRHVDMGDEVYSPIAEVDPTDDTRLPTLNENDGDHDDHDEGKGKPSNVTEPVNPGGQETLILGDEGLRLAPAQGQRPISLLFDVDSDYLAFVKIFCGHRLTPTYNGKPLSYAEITKSLARRHDRRCVERNDYLLYMDRKRQLLTMHASIQTALRKKKGGNGNDITVSDVRGPSNVQGMVARNEAYTILRGIRSSPAYWRNKKTKLLAMVRQFGLPTLFITLSAAETKWPELLVILKQVVDNVEIDMEEAQTMEYSDMSRLIQSDPVTCARFFDMRLHELKKTWTSINGPFPGKISHSYHRIEFQHRGSPHAHMLLWIDNGPSFEEGNEESATNVCRYIDQIITCKSTYDGDNVMEDLLARQQHHHTRTCVKKNRPGVKCRFNIPFPPMDRTRILSPLDESFSATTIKTLKDKFKSIMTILEGDRQVYFALDFDQFLILLDISLPDYVLVIRSSVKSKSRIFLGRSPCDVYMNPYCEKIFRLHRANMDIQFVLDAYACCAYVVDYINKADKGISDLLDRAYHDFQTGNEGLKSLFSKLSSLYYNHSEVSAQETAYNLLWIPMVESSSQSMYVNTSPPAERTHILKTAAELGALDEDSTDVFVSNIFEHYANRPPVMDDMTLAYFAAWYTYSKKTPIRNRISINSNINNDDDHDDGDHSDDDAQAILSSTGAPAMAALSRRLGFVKKRGRPKVIRFRRYKLQTDAMNYYRENLMLYVPWRDEQVDLIDIDHQAQFMVHTQQITENRQPFNAFDDAEMDLALEWAEDHSEDRQEEERDEESRVANDFHLYSLNDPDNYNDIAGEGGAYQRKPYSERFLPPNRLNQTEYEALISILNDQQRDYLYHALYQSITRHYDDGVLHRDHEKPSMLLCAPTGMAAFNIGGQTNHSAFHLPINQSKTLPGLSADISNTMSTHLAELQLIIIDEISMVSSETLVMIHQRLSTIFADPRPFGGKSIIVVGDLNQLPPVFGSPVFKRPTDTVLTRLLGSDLWLNFNVHSLTTIMRQQDDRAFAIALNNMGNGTMTSADVALLNSRTFASPPNTAIDSNPVHLFYTNADVDT</sequence>
<feature type="domain" description="DNA helicase Pif1-like DEAD-box helicase" evidence="4">
    <location>
        <begin position="1163"/>
        <end position="1323"/>
    </location>
</feature>
<protein>
    <recommendedName>
        <fullName evidence="1">ATP-dependent DNA helicase</fullName>
        <ecNumber evidence="1">5.6.2.3</ecNumber>
    </recommendedName>
</protein>
<keyword evidence="1" id="KW-0067">ATP-binding</keyword>